<dbReference type="AlphaFoldDB" id="A0A7Y9E2X9"/>
<gene>
    <name evidence="3" type="ORF">BJZ21_000347</name>
</gene>
<reference evidence="3 4" key="1">
    <citation type="submission" date="2020-07" db="EMBL/GenBank/DDBJ databases">
        <title>Sequencing the genomes of 1000 actinobacteria strains.</title>
        <authorList>
            <person name="Klenk H.-P."/>
        </authorList>
    </citation>
    <scope>NUCLEOTIDE SEQUENCE [LARGE SCALE GENOMIC DNA]</scope>
    <source>
        <strain evidence="3 4">DSM 21350</strain>
    </source>
</reference>
<name>A0A7Y9E2X9_9ACTN</name>
<feature type="chain" id="PRO_5039087384" evidence="2">
    <location>
        <begin position="24"/>
        <end position="391"/>
    </location>
</feature>
<proteinExistence type="predicted"/>
<evidence type="ECO:0000313" key="3">
    <source>
        <dbReference type="EMBL" id="NYD40264.1"/>
    </source>
</evidence>
<feature type="compositionally biased region" description="Low complexity" evidence="1">
    <location>
        <begin position="23"/>
        <end position="74"/>
    </location>
</feature>
<feature type="region of interest" description="Disordered" evidence="1">
    <location>
        <begin position="23"/>
        <end position="100"/>
    </location>
</feature>
<dbReference type="EMBL" id="JACCBG010000001">
    <property type="protein sequence ID" value="NYD40264.1"/>
    <property type="molecule type" value="Genomic_DNA"/>
</dbReference>
<evidence type="ECO:0000313" key="4">
    <source>
        <dbReference type="Proteomes" id="UP000535511"/>
    </source>
</evidence>
<organism evidence="3 4">
    <name type="scientific">Nocardioides panaciterrulae</name>
    <dbReference type="NCBI Taxonomy" id="661492"/>
    <lineage>
        <taxon>Bacteria</taxon>
        <taxon>Bacillati</taxon>
        <taxon>Actinomycetota</taxon>
        <taxon>Actinomycetes</taxon>
        <taxon>Propionibacteriales</taxon>
        <taxon>Nocardioidaceae</taxon>
        <taxon>Nocardioides</taxon>
    </lineage>
</organism>
<keyword evidence="2" id="KW-0732">Signal</keyword>
<dbReference type="Proteomes" id="UP000535511">
    <property type="component" value="Unassembled WGS sequence"/>
</dbReference>
<feature type="signal peptide" evidence="2">
    <location>
        <begin position="1"/>
        <end position="23"/>
    </location>
</feature>
<comment type="caution">
    <text evidence="3">The sequence shown here is derived from an EMBL/GenBank/DDBJ whole genome shotgun (WGS) entry which is preliminary data.</text>
</comment>
<protein>
    <submittedName>
        <fullName evidence="3">Uncharacterized protein</fullName>
    </submittedName>
</protein>
<dbReference type="RefSeq" id="WP_179662177.1">
    <property type="nucleotide sequence ID" value="NZ_JACCBG010000001.1"/>
</dbReference>
<dbReference type="PROSITE" id="PS51257">
    <property type="entry name" value="PROKAR_LIPOPROTEIN"/>
    <property type="match status" value="1"/>
</dbReference>
<accession>A0A7Y9E2X9</accession>
<keyword evidence="4" id="KW-1185">Reference proteome</keyword>
<evidence type="ECO:0000256" key="1">
    <source>
        <dbReference type="SAM" id="MobiDB-lite"/>
    </source>
</evidence>
<evidence type="ECO:0000256" key="2">
    <source>
        <dbReference type="SAM" id="SignalP"/>
    </source>
</evidence>
<sequence length="391" mass="40031">MAGRHRRYAAAAALLLASLALSACDDGGSTPPSSRSAAPTPSTGSTSSGSPSGSPTGNPSAAGSSPARSGGSSSHPATVPAGTQLLDWQPVPGPVDTTVTRDGRTSLAVDQAGTTARITAPGAGTTTVSADPSQRISDALLDGDWAVVVLQDRQEAHPSVAQVVNVADDQQSFTLDGGSDVPTVNGGAWALGDGHLLHATIHQGHYCVATVDLGTATSTLGWCAPPRHGFNNARITPYGDAVLAFDDSRPSCRTIGRVDGIRFDPFPGVPDCHGWEGLLTRDGAVWSVIPHERRVEESHVYARGGDGYADLGPAVSGSLTWCAGAAWFARDPQTDNGPATLLRWTPGDGLDVVYRTSGGHAFLEAPRCGGSTVTITARAQSGDRQLSADLG</sequence>